<dbReference type="InterPro" id="IPR035500">
    <property type="entry name" value="NHR-like_dom_sf"/>
</dbReference>
<sequence length="370" mass="42412">TGTRVCLICTGRADSAHFGVDSCRACAAFFRRTVLLSRNYICRQSTNGCDVSKDVRFTCRKCRFVKCIAVGMNPESVPTVPNYRVSETEVSPAPARQKSESESIEASSSQTCLLDTITEQYRMLEQFAVYSDNCVMTTAFGESLQRRNGHLPATIGLLNQCARGTHQPMIDWAEFCFPEIADFDDAEKWLVMKNFMTSRFIFDGVHRAQKYFPGDDKIFMVTFLTFVDVDNLDFYLSDLEANFDKEHSISIMREMISKCTVEWLGPLLHRAAIDDVETMAIYGLLCWPSYLSQASNRVMETCYKYHLRIFQELHHHYKKTGRTDYSSRVAHITSILLCVQAAIQRLKEDMQIYRILDVYSGTELVYNIIK</sequence>
<dbReference type="GO" id="GO:0005634">
    <property type="term" value="C:nucleus"/>
    <property type="evidence" value="ECO:0007669"/>
    <property type="project" value="UniProtKB-SubCell"/>
</dbReference>
<feature type="domain" description="Nuclear receptor" evidence="11">
    <location>
        <begin position="3"/>
        <end position="79"/>
    </location>
</feature>
<keyword evidence="3" id="KW-0479">Metal-binding</keyword>
<dbReference type="PROSITE" id="PS51030">
    <property type="entry name" value="NUCLEAR_REC_DBD_2"/>
    <property type="match status" value="1"/>
</dbReference>
<dbReference type="SMART" id="SM00399">
    <property type="entry name" value="ZnF_C4"/>
    <property type="match status" value="1"/>
</dbReference>
<protein>
    <recommendedName>
        <fullName evidence="15">Nuclear receptor</fullName>
    </recommendedName>
</protein>
<organism evidence="13 14">
    <name type="scientific">Pristionchus fissidentatus</name>
    <dbReference type="NCBI Taxonomy" id="1538716"/>
    <lineage>
        <taxon>Eukaryota</taxon>
        <taxon>Metazoa</taxon>
        <taxon>Ecdysozoa</taxon>
        <taxon>Nematoda</taxon>
        <taxon>Chromadorea</taxon>
        <taxon>Rhabditida</taxon>
        <taxon>Rhabditina</taxon>
        <taxon>Diplogasteromorpha</taxon>
        <taxon>Diplogasteroidea</taxon>
        <taxon>Neodiplogasteridae</taxon>
        <taxon>Pristionchus</taxon>
    </lineage>
</organism>
<dbReference type="AlphaFoldDB" id="A0AAV5W5M2"/>
<keyword evidence="14" id="KW-1185">Reference proteome</keyword>
<dbReference type="InterPro" id="IPR049636">
    <property type="entry name" value="HNF4-like_DBD"/>
</dbReference>
<dbReference type="PANTHER" id="PTHR46011">
    <property type="entry name" value="NUCLEAR HORMONE RECEPTOR FAMILY MEMBER NHR-86-RELATED"/>
    <property type="match status" value="1"/>
</dbReference>
<comment type="similarity">
    <text evidence="2">Belongs to the nuclear hormone receptor family.</text>
</comment>
<keyword evidence="6" id="KW-0805">Transcription regulation</keyword>
<dbReference type="PANTHER" id="PTHR46011:SF6">
    <property type="entry name" value="HIGH ZINC ACTIVATED NUCLEAR RECEPTOR PROTEIN"/>
    <property type="match status" value="1"/>
</dbReference>
<dbReference type="Gene3D" id="3.30.50.10">
    <property type="entry name" value="Erythroid Transcription Factor GATA-1, subunit A"/>
    <property type="match status" value="1"/>
</dbReference>
<dbReference type="GO" id="GO:0008270">
    <property type="term" value="F:zinc ion binding"/>
    <property type="evidence" value="ECO:0007669"/>
    <property type="project" value="UniProtKB-KW"/>
</dbReference>
<gene>
    <name evidence="13" type="ORF">PFISCL1PPCAC_16947</name>
</gene>
<keyword evidence="5" id="KW-0862">Zinc</keyword>
<dbReference type="PROSITE" id="PS51843">
    <property type="entry name" value="NR_LBD"/>
    <property type="match status" value="1"/>
</dbReference>
<evidence type="ECO:0000256" key="10">
    <source>
        <dbReference type="ARBA" id="ARBA00023242"/>
    </source>
</evidence>
<evidence type="ECO:0000313" key="14">
    <source>
        <dbReference type="Proteomes" id="UP001432322"/>
    </source>
</evidence>
<dbReference type="SMART" id="SM00430">
    <property type="entry name" value="HOLI"/>
    <property type="match status" value="1"/>
</dbReference>
<dbReference type="GO" id="GO:0003700">
    <property type="term" value="F:DNA-binding transcription factor activity"/>
    <property type="evidence" value="ECO:0007669"/>
    <property type="project" value="InterPro"/>
</dbReference>
<accession>A0AAV5W5M2</accession>
<keyword evidence="8" id="KW-0804">Transcription</keyword>
<dbReference type="InterPro" id="IPR000536">
    <property type="entry name" value="Nucl_hrmn_rcpt_lig-bd"/>
</dbReference>
<dbReference type="Pfam" id="PF00105">
    <property type="entry name" value="zf-C4"/>
    <property type="match status" value="1"/>
</dbReference>
<evidence type="ECO:0008006" key="15">
    <source>
        <dbReference type="Google" id="ProtNLM"/>
    </source>
</evidence>
<dbReference type="Pfam" id="PF00104">
    <property type="entry name" value="Hormone_recep"/>
    <property type="match status" value="1"/>
</dbReference>
<evidence type="ECO:0000256" key="9">
    <source>
        <dbReference type="ARBA" id="ARBA00023170"/>
    </source>
</evidence>
<evidence type="ECO:0000256" key="2">
    <source>
        <dbReference type="ARBA" id="ARBA00005993"/>
    </source>
</evidence>
<proteinExistence type="inferred from homology"/>
<evidence type="ECO:0000259" key="12">
    <source>
        <dbReference type="PROSITE" id="PS51843"/>
    </source>
</evidence>
<keyword evidence="4" id="KW-0863">Zinc-finger</keyword>
<dbReference type="InterPro" id="IPR013088">
    <property type="entry name" value="Znf_NHR/GATA"/>
</dbReference>
<feature type="domain" description="NR LBD" evidence="12">
    <location>
        <begin position="109"/>
        <end position="370"/>
    </location>
</feature>
<evidence type="ECO:0000256" key="4">
    <source>
        <dbReference type="ARBA" id="ARBA00022771"/>
    </source>
</evidence>
<evidence type="ECO:0000256" key="1">
    <source>
        <dbReference type="ARBA" id="ARBA00004123"/>
    </source>
</evidence>
<dbReference type="EMBL" id="BTSY01000004">
    <property type="protein sequence ID" value="GMT25650.1"/>
    <property type="molecule type" value="Genomic_DNA"/>
</dbReference>
<keyword evidence="7" id="KW-0238">DNA-binding</keyword>
<comment type="subcellular location">
    <subcellularLocation>
        <location evidence="1">Nucleus</location>
    </subcellularLocation>
</comment>
<evidence type="ECO:0000259" key="11">
    <source>
        <dbReference type="PROSITE" id="PS51030"/>
    </source>
</evidence>
<comment type="caution">
    <text evidence="13">The sequence shown here is derived from an EMBL/GenBank/DDBJ whole genome shotgun (WGS) entry which is preliminary data.</text>
</comment>
<keyword evidence="9" id="KW-0675">Receptor</keyword>
<evidence type="ECO:0000256" key="6">
    <source>
        <dbReference type="ARBA" id="ARBA00023015"/>
    </source>
</evidence>
<dbReference type="PRINTS" id="PR00047">
    <property type="entry name" value="STROIDFINGER"/>
</dbReference>
<evidence type="ECO:0000313" key="13">
    <source>
        <dbReference type="EMBL" id="GMT25650.1"/>
    </source>
</evidence>
<evidence type="ECO:0000256" key="8">
    <source>
        <dbReference type="ARBA" id="ARBA00023163"/>
    </source>
</evidence>
<evidence type="ECO:0000256" key="7">
    <source>
        <dbReference type="ARBA" id="ARBA00023125"/>
    </source>
</evidence>
<evidence type="ECO:0000256" key="3">
    <source>
        <dbReference type="ARBA" id="ARBA00022723"/>
    </source>
</evidence>
<dbReference type="Proteomes" id="UP001432322">
    <property type="component" value="Unassembled WGS sequence"/>
</dbReference>
<dbReference type="CDD" id="cd06960">
    <property type="entry name" value="NR_DBD_HNF4A"/>
    <property type="match status" value="1"/>
</dbReference>
<dbReference type="Gene3D" id="1.10.565.10">
    <property type="entry name" value="Retinoid X Receptor"/>
    <property type="match status" value="1"/>
</dbReference>
<feature type="non-terminal residue" evidence="13">
    <location>
        <position position="1"/>
    </location>
</feature>
<keyword evidence="10" id="KW-0539">Nucleus</keyword>
<dbReference type="SUPFAM" id="SSF48508">
    <property type="entry name" value="Nuclear receptor ligand-binding domain"/>
    <property type="match status" value="1"/>
</dbReference>
<evidence type="ECO:0000256" key="5">
    <source>
        <dbReference type="ARBA" id="ARBA00022833"/>
    </source>
</evidence>
<dbReference type="SUPFAM" id="SSF57716">
    <property type="entry name" value="Glucocorticoid receptor-like (DNA-binding domain)"/>
    <property type="match status" value="1"/>
</dbReference>
<name>A0AAV5W5M2_9BILA</name>
<dbReference type="InterPro" id="IPR001628">
    <property type="entry name" value="Znf_hrmn_rcpt"/>
</dbReference>
<reference evidence="13" key="1">
    <citation type="submission" date="2023-10" db="EMBL/GenBank/DDBJ databases">
        <title>Genome assembly of Pristionchus species.</title>
        <authorList>
            <person name="Yoshida K."/>
            <person name="Sommer R.J."/>
        </authorList>
    </citation>
    <scope>NUCLEOTIDE SEQUENCE</scope>
    <source>
        <strain evidence="13">RS5133</strain>
    </source>
</reference>
<dbReference type="GO" id="GO:0000978">
    <property type="term" value="F:RNA polymerase II cis-regulatory region sequence-specific DNA binding"/>
    <property type="evidence" value="ECO:0007669"/>
    <property type="project" value="InterPro"/>
</dbReference>